<name>A0A6S7B9U2_9BURK</name>
<sequence length="118" mass="12330">MKNVLLPAVVALAACSSANGPGMSGPEVRASAPLIYVQSARQPDDITACLHERVFSVHETSVGSATEIAIGPRSNAVDWLITLTPSGNGSIVKVQKSANASDDIPEPELRFDIARCTT</sequence>
<protein>
    <recommendedName>
        <fullName evidence="3">Sugar ABC transporter ATPase</fullName>
    </recommendedName>
</protein>
<keyword evidence="2" id="KW-1185">Reference proteome</keyword>
<evidence type="ECO:0000313" key="2">
    <source>
        <dbReference type="Proteomes" id="UP000494115"/>
    </source>
</evidence>
<dbReference type="PROSITE" id="PS51257">
    <property type="entry name" value="PROKAR_LIPOPROTEIN"/>
    <property type="match status" value="1"/>
</dbReference>
<dbReference type="Proteomes" id="UP000494115">
    <property type="component" value="Unassembled WGS sequence"/>
</dbReference>
<reference evidence="1 2" key="1">
    <citation type="submission" date="2020-04" db="EMBL/GenBank/DDBJ databases">
        <authorList>
            <person name="De Canck E."/>
        </authorList>
    </citation>
    <scope>NUCLEOTIDE SEQUENCE [LARGE SCALE GENOMIC DNA]</scope>
    <source>
        <strain evidence="1 2">LMG 28138</strain>
    </source>
</reference>
<evidence type="ECO:0008006" key="3">
    <source>
        <dbReference type="Google" id="ProtNLM"/>
    </source>
</evidence>
<dbReference type="AlphaFoldDB" id="A0A6S7B9U2"/>
<dbReference type="EMBL" id="CADIKM010000016">
    <property type="protein sequence ID" value="CAB3792705.1"/>
    <property type="molecule type" value="Genomic_DNA"/>
</dbReference>
<dbReference type="RefSeq" id="WP_175105908.1">
    <property type="nucleotide sequence ID" value="NZ_CADIKM010000016.1"/>
</dbReference>
<proteinExistence type="predicted"/>
<organism evidence="1 2">
    <name type="scientific">Pararobbsia alpina</name>
    <dbReference type="NCBI Taxonomy" id="621374"/>
    <lineage>
        <taxon>Bacteria</taxon>
        <taxon>Pseudomonadati</taxon>
        <taxon>Pseudomonadota</taxon>
        <taxon>Betaproteobacteria</taxon>
        <taxon>Burkholderiales</taxon>
        <taxon>Burkholderiaceae</taxon>
        <taxon>Pararobbsia</taxon>
    </lineage>
</organism>
<accession>A0A6S7B9U2</accession>
<evidence type="ECO:0000313" key="1">
    <source>
        <dbReference type="EMBL" id="CAB3792705.1"/>
    </source>
</evidence>
<gene>
    <name evidence="1" type="ORF">LMG28138_03380</name>
</gene>